<gene>
    <name evidence="2" type="ORF">M0812_11802</name>
</gene>
<feature type="compositionally biased region" description="Basic residues" evidence="1">
    <location>
        <begin position="269"/>
        <end position="285"/>
    </location>
</feature>
<feature type="compositionally biased region" description="Basic residues" evidence="1">
    <location>
        <begin position="8"/>
        <end position="20"/>
    </location>
</feature>
<accession>A0AAV7ZN24</accession>
<proteinExistence type="predicted"/>
<organism evidence="2 3">
    <name type="scientific">Anaeramoeba flamelloides</name>
    <dbReference type="NCBI Taxonomy" id="1746091"/>
    <lineage>
        <taxon>Eukaryota</taxon>
        <taxon>Metamonada</taxon>
        <taxon>Anaeramoebidae</taxon>
        <taxon>Anaeramoeba</taxon>
    </lineage>
</organism>
<feature type="region of interest" description="Disordered" evidence="1">
    <location>
        <begin position="243"/>
        <end position="285"/>
    </location>
</feature>
<name>A0AAV7ZN24_9EUKA</name>
<comment type="caution">
    <text evidence="2">The sequence shown here is derived from an EMBL/GenBank/DDBJ whole genome shotgun (WGS) entry which is preliminary data.</text>
</comment>
<sequence length="360" mass="43255">MKQSNKSLPKKKKRTKTKNQKRIEQLLSLNNGSVKGLRKGSLFWPNCPKEISVHKNYLSKYHLTYEDLFYFMIKKFNLAPPLNKTKGNDQQKYNQVNPKDPQWYNFVFHKSWDTDQKDLDYVFSKLFEKKYFAIGKKFKLASKEHPNYFKGIKDQLFFDPDYQLPCEVLISKESLVELFTPQFKNEINENESNESMKFKKTKKPNPKIKKLHRGMSFFFEARFNLKNATSMARDILRYSRNKTSLQNDTNKKKLYSKSKKFNPNDGSIRKRKRKRRNKQHKHKSKKLLHLKTLYRKREGLHVEMPIKNMKKRSKHKIKKRKLLFKNKAIHNQNPKSKNDDDTQELVDALVQFWKMNSEMM</sequence>
<evidence type="ECO:0000313" key="2">
    <source>
        <dbReference type="EMBL" id="KAJ3442072.1"/>
    </source>
</evidence>
<feature type="region of interest" description="Disordered" evidence="1">
    <location>
        <begin position="1"/>
        <end position="25"/>
    </location>
</feature>
<evidence type="ECO:0000313" key="3">
    <source>
        <dbReference type="Proteomes" id="UP001146793"/>
    </source>
</evidence>
<dbReference type="Proteomes" id="UP001146793">
    <property type="component" value="Unassembled WGS sequence"/>
</dbReference>
<reference evidence="2" key="1">
    <citation type="submission" date="2022-08" db="EMBL/GenBank/DDBJ databases">
        <title>Novel sulphate-reducing endosymbionts in the free-living metamonad Anaeramoeba.</title>
        <authorList>
            <person name="Jerlstrom-Hultqvist J."/>
            <person name="Cepicka I."/>
            <person name="Gallot-Lavallee L."/>
            <person name="Salas-Leiva D."/>
            <person name="Curtis B.A."/>
            <person name="Zahonova K."/>
            <person name="Pipaliya S."/>
            <person name="Dacks J."/>
            <person name="Roger A.J."/>
        </authorList>
    </citation>
    <scope>NUCLEOTIDE SEQUENCE</scope>
    <source>
        <strain evidence="2">Busselton2</strain>
    </source>
</reference>
<protein>
    <submittedName>
        <fullName evidence="2">Uncharacterized protein</fullName>
    </submittedName>
</protein>
<dbReference type="AlphaFoldDB" id="A0AAV7ZN24"/>
<evidence type="ECO:0000256" key="1">
    <source>
        <dbReference type="SAM" id="MobiDB-lite"/>
    </source>
</evidence>
<dbReference type="EMBL" id="JANTQA010000026">
    <property type="protein sequence ID" value="KAJ3442072.1"/>
    <property type="molecule type" value="Genomic_DNA"/>
</dbReference>